<dbReference type="InterPro" id="IPR002306">
    <property type="entry name" value="Trp-tRNA-ligase"/>
</dbReference>
<dbReference type="RefSeq" id="WP_085790662.1">
    <property type="nucleotide sequence ID" value="NZ_FWFK01000001.1"/>
</dbReference>
<dbReference type="PRINTS" id="PR01039">
    <property type="entry name" value="TRNASYNTHTRP"/>
</dbReference>
<evidence type="ECO:0000256" key="7">
    <source>
        <dbReference type="ARBA" id="ARBA00023146"/>
    </source>
</evidence>
<keyword evidence="3 10" id="KW-0436">Ligase</keyword>
<dbReference type="PANTHER" id="PTHR43766:SF1">
    <property type="entry name" value="TRYPTOPHAN--TRNA LIGASE, MITOCHONDRIAL"/>
    <property type="match status" value="1"/>
</dbReference>
<dbReference type="GO" id="GO:0006436">
    <property type="term" value="P:tryptophanyl-tRNA aminoacylation"/>
    <property type="evidence" value="ECO:0007669"/>
    <property type="project" value="UniProtKB-UniRule"/>
</dbReference>
<organism evidence="11 12">
    <name type="scientific">Roseivivax jejudonensis</name>
    <dbReference type="NCBI Taxonomy" id="1529041"/>
    <lineage>
        <taxon>Bacteria</taxon>
        <taxon>Pseudomonadati</taxon>
        <taxon>Pseudomonadota</taxon>
        <taxon>Alphaproteobacteria</taxon>
        <taxon>Rhodobacterales</taxon>
        <taxon>Roseobacteraceae</taxon>
        <taxon>Roseivivax</taxon>
    </lineage>
</organism>
<dbReference type="Gene3D" id="3.40.50.620">
    <property type="entry name" value="HUPs"/>
    <property type="match status" value="1"/>
</dbReference>
<dbReference type="EMBL" id="FWFK01000001">
    <property type="protein sequence ID" value="SLN23687.1"/>
    <property type="molecule type" value="Genomic_DNA"/>
</dbReference>
<keyword evidence="12" id="KW-1185">Reference proteome</keyword>
<proteinExistence type="inferred from homology"/>
<evidence type="ECO:0000256" key="10">
    <source>
        <dbReference type="RuleBase" id="RU363036"/>
    </source>
</evidence>
<comment type="catalytic activity">
    <reaction evidence="8">
        <text>tRNA(Trp) + L-tryptophan + ATP = L-tryptophyl-tRNA(Trp) + AMP + diphosphate + H(+)</text>
        <dbReference type="Rhea" id="RHEA:24080"/>
        <dbReference type="Rhea" id="RHEA-COMP:9671"/>
        <dbReference type="Rhea" id="RHEA-COMP:9705"/>
        <dbReference type="ChEBI" id="CHEBI:15378"/>
        <dbReference type="ChEBI" id="CHEBI:30616"/>
        <dbReference type="ChEBI" id="CHEBI:33019"/>
        <dbReference type="ChEBI" id="CHEBI:57912"/>
        <dbReference type="ChEBI" id="CHEBI:78442"/>
        <dbReference type="ChEBI" id="CHEBI:78535"/>
        <dbReference type="ChEBI" id="CHEBI:456215"/>
        <dbReference type="EC" id="6.1.1.2"/>
    </reaction>
</comment>
<dbReference type="InterPro" id="IPR050203">
    <property type="entry name" value="Trp-tRNA_synthetase"/>
</dbReference>
<dbReference type="PANTHER" id="PTHR43766">
    <property type="entry name" value="TRYPTOPHAN--TRNA LIGASE, MITOCHONDRIAL"/>
    <property type="match status" value="1"/>
</dbReference>
<dbReference type="GO" id="GO:0005829">
    <property type="term" value="C:cytosol"/>
    <property type="evidence" value="ECO:0007669"/>
    <property type="project" value="TreeGrafter"/>
</dbReference>
<evidence type="ECO:0000256" key="2">
    <source>
        <dbReference type="ARBA" id="ARBA00013161"/>
    </source>
</evidence>
<evidence type="ECO:0000256" key="5">
    <source>
        <dbReference type="ARBA" id="ARBA00022840"/>
    </source>
</evidence>
<evidence type="ECO:0000313" key="12">
    <source>
        <dbReference type="Proteomes" id="UP000193570"/>
    </source>
</evidence>
<dbReference type="GO" id="GO:0005524">
    <property type="term" value="F:ATP binding"/>
    <property type="evidence" value="ECO:0007669"/>
    <property type="project" value="UniProtKB-KW"/>
</dbReference>
<reference evidence="11 12" key="1">
    <citation type="submission" date="2017-03" db="EMBL/GenBank/DDBJ databases">
        <authorList>
            <person name="Afonso C.L."/>
            <person name="Miller P.J."/>
            <person name="Scott M.A."/>
            <person name="Spackman E."/>
            <person name="Goraichik I."/>
            <person name="Dimitrov K.M."/>
            <person name="Suarez D.L."/>
            <person name="Swayne D.E."/>
        </authorList>
    </citation>
    <scope>NUCLEOTIDE SEQUENCE [LARGE SCALE GENOMIC DNA]</scope>
    <source>
        <strain evidence="11 12">CECT 8625</strain>
    </source>
</reference>
<evidence type="ECO:0000256" key="3">
    <source>
        <dbReference type="ARBA" id="ARBA00022598"/>
    </source>
</evidence>
<dbReference type="CDD" id="cd00806">
    <property type="entry name" value="TrpRS_core"/>
    <property type="match status" value="1"/>
</dbReference>
<keyword evidence="4 10" id="KW-0547">Nucleotide-binding</keyword>
<evidence type="ECO:0000256" key="9">
    <source>
        <dbReference type="NCBIfam" id="TIGR00233"/>
    </source>
</evidence>
<keyword evidence="7 10" id="KW-0030">Aminoacyl-tRNA synthetase</keyword>
<dbReference type="GO" id="GO:0004830">
    <property type="term" value="F:tryptophan-tRNA ligase activity"/>
    <property type="evidence" value="ECO:0007669"/>
    <property type="project" value="UniProtKB-UniRule"/>
</dbReference>
<keyword evidence="5 10" id="KW-0067">ATP-binding</keyword>
<dbReference type="InterPro" id="IPR002305">
    <property type="entry name" value="aa-tRNA-synth_Ic"/>
</dbReference>
<dbReference type="SUPFAM" id="SSF52374">
    <property type="entry name" value="Nucleotidylyl transferase"/>
    <property type="match status" value="1"/>
</dbReference>
<gene>
    <name evidence="11" type="primary">trpS</name>
    <name evidence="11" type="ORF">ROJ8625_00962</name>
</gene>
<evidence type="ECO:0000256" key="4">
    <source>
        <dbReference type="ARBA" id="ARBA00022741"/>
    </source>
</evidence>
<dbReference type="OrthoDB" id="9801042at2"/>
<evidence type="ECO:0000256" key="1">
    <source>
        <dbReference type="ARBA" id="ARBA00005594"/>
    </source>
</evidence>
<dbReference type="Proteomes" id="UP000193570">
    <property type="component" value="Unassembled WGS sequence"/>
</dbReference>
<dbReference type="InterPro" id="IPR001412">
    <property type="entry name" value="aa-tRNA-synth_I_CS"/>
</dbReference>
<dbReference type="Gene3D" id="1.10.240.10">
    <property type="entry name" value="Tyrosyl-Transfer RNA Synthetase"/>
    <property type="match status" value="1"/>
</dbReference>
<evidence type="ECO:0000256" key="6">
    <source>
        <dbReference type="ARBA" id="ARBA00022917"/>
    </source>
</evidence>
<name>A0A1X6YKP8_9RHOB</name>
<dbReference type="EC" id="6.1.1.2" evidence="2 9"/>
<protein>
    <recommendedName>
        <fullName evidence="2 9">Tryptophan--tRNA ligase</fullName>
        <ecNumber evidence="2 9">6.1.1.2</ecNumber>
    </recommendedName>
</protein>
<dbReference type="InterPro" id="IPR014729">
    <property type="entry name" value="Rossmann-like_a/b/a_fold"/>
</dbReference>
<evidence type="ECO:0000256" key="8">
    <source>
        <dbReference type="ARBA" id="ARBA00049929"/>
    </source>
</evidence>
<keyword evidence="6 10" id="KW-0648">Protein biosynthesis</keyword>
<dbReference type="FunFam" id="1.10.240.10:FF:000005">
    <property type="entry name" value="Tryptophan--tRNA ligase"/>
    <property type="match status" value="1"/>
</dbReference>
<dbReference type="PROSITE" id="PS00178">
    <property type="entry name" value="AA_TRNA_LIGASE_I"/>
    <property type="match status" value="1"/>
</dbReference>
<dbReference type="AlphaFoldDB" id="A0A1X6YKP8"/>
<comment type="similarity">
    <text evidence="1 10">Belongs to the class-I aminoacyl-tRNA synthetase family.</text>
</comment>
<evidence type="ECO:0000313" key="11">
    <source>
        <dbReference type="EMBL" id="SLN23687.1"/>
    </source>
</evidence>
<accession>A0A1X6YKP8</accession>
<sequence>MSAQKSILTGIKPTGQVHIGNYAGMIRPTLDLMASNAGGENFLFIANYHALNSIGNADEIRRYTHEIAACFLSLGLDLEHTNFYRQSDVPEVFELTQVLSSVTPKGLMNRAHAYKAAVDANAEKPSAQPDDGVNMGLYTYPILMSADILLFDGGIVPVGRDQIQHVEFARDIAGYFNRRYDTEFFTLPEHSVQENLEAIVGLDGRKMSKSYGNTIPLFIDPKTRRKMINKIVTDSKLPEEPKEPDGNTVYELYAALAEPAEVAHLRARFEECGMGYGDAKRILADKLDELFEVPAARFAEYMADPGALEAMMAEAARGAKEKAAAKIAGLREIVGT</sequence>
<dbReference type="NCBIfam" id="TIGR00233">
    <property type="entry name" value="trpS"/>
    <property type="match status" value="1"/>
</dbReference>
<dbReference type="Pfam" id="PF00579">
    <property type="entry name" value="tRNA-synt_1b"/>
    <property type="match status" value="1"/>
</dbReference>